<sequence length="85" mass="9406">MNDVQDWHPADIIAVLRKRGTTLSAVSREAGLASNTLTNALARRWPKGEQIIAEALDCSPAEIWSSRYLIKENIISKACDTKLLV</sequence>
<dbReference type="AlphaFoldDB" id="A0A4R4J335"/>
<evidence type="ECO:0000313" key="7">
    <source>
        <dbReference type="Proteomes" id="UP000295550"/>
    </source>
</evidence>
<dbReference type="InterPro" id="IPR010982">
    <property type="entry name" value="Lambda_DNA-bd_dom_sf"/>
</dbReference>
<organism evidence="6 7">
    <name type="scientific">Photorhabdus luminescens subsp. mexicana</name>
    <dbReference type="NCBI Taxonomy" id="2100167"/>
    <lineage>
        <taxon>Bacteria</taxon>
        <taxon>Pseudomonadati</taxon>
        <taxon>Pseudomonadota</taxon>
        <taxon>Gammaproteobacteria</taxon>
        <taxon>Enterobacterales</taxon>
        <taxon>Morganellaceae</taxon>
        <taxon>Photorhabdus</taxon>
    </lineage>
</organism>
<keyword evidence="2" id="KW-0805">Transcription regulation</keyword>
<dbReference type="Proteomes" id="UP000295550">
    <property type="component" value="Unassembled WGS sequence"/>
</dbReference>
<evidence type="ECO:0000313" key="6">
    <source>
        <dbReference type="EMBL" id="TDB47894.1"/>
    </source>
</evidence>
<dbReference type="GO" id="GO:0003677">
    <property type="term" value="F:DNA binding"/>
    <property type="evidence" value="ECO:0007669"/>
    <property type="project" value="UniProtKB-KW"/>
</dbReference>
<evidence type="ECO:0000256" key="4">
    <source>
        <dbReference type="ARBA" id="ARBA00023163"/>
    </source>
</evidence>
<evidence type="ECO:0000256" key="3">
    <source>
        <dbReference type="ARBA" id="ARBA00023125"/>
    </source>
</evidence>
<keyword evidence="4" id="KW-0804">Transcription</keyword>
<feature type="domain" description="Ner winged helix-turn-helix DNA-binding" evidence="5">
    <location>
        <begin position="6"/>
        <end position="76"/>
    </location>
</feature>
<gene>
    <name evidence="6" type="ORF">C5468_17545</name>
</gene>
<keyword evidence="3 6" id="KW-0238">DNA-binding</keyword>
<dbReference type="SUPFAM" id="SSF47413">
    <property type="entry name" value="lambda repressor-like DNA-binding domains"/>
    <property type="match status" value="1"/>
</dbReference>
<dbReference type="EMBL" id="PUJX01000019">
    <property type="protein sequence ID" value="TDB47894.1"/>
    <property type="molecule type" value="Genomic_DNA"/>
</dbReference>
<reference evidence="6 7" key="1">
    <citation type="journal article" date="2019" name="Int. J. Syst. Evol. Microbiol.">
        <title>Photorhabdus khanii subsp. guanajuatensis subsp. nov., isolated from Heterorhabditis atacamensis, and Photorhabdus luminescens subsp. mexicana subsp. nov., isolated from Heterorhabditis mexicana entomopathogenic nematodes.</title>
        <authorList>
            <person name="Machado R.A.R."/>
            <person name="Bruno P."/>
            <person name="Arce C.C.M."/>
            <person name="Liechti N."/>
            <person name="Kohler A."/>
            <person name="Bernal J."/>
            <person name="Bruggmann R."/>
            <person name="Turlings T.C.J."/>
        </authorList>
    </citation>
    <scope>NUCLEOTIDE SEQUENCE [LARGE SCALE GENOMIC DNA]</scope>
    <source>
        <strain evidence="6 7">MEX47-22</strain>
    </source>
</reference>
<evidence type="ECO:0000256" key="1">
    <source>
        <dbReference type="ARBA" id="ARBA00006157"/>
    </source>
</evidence>
<accession>A0A4R4J335</accession>
<dbReference type="RefSeq" id="WP_132347014.1">
    <property type="nucleotide sequence ID" value="NZ_CAWOLF010000019.1"/>
</dbReference>
<evidence type="ECO:0000259" key="5">
    <source>
        <dbReference type="Pfam" id="PF13693"/>
    </source>
</evidence>
<dbReference type="InterPro" id="IPR038722">
    <property type="entry name" value="Ner_HTH_dom"/>
</dbReference>
<protein>
    <submittedName>
        <fullName evidence="6">DNA-binding protein</fullName>
    </submittedName>
</protein>
<name>A0A4R4J335_PHOLU</name>
<comment type="similarity">
    <text evidence="1">Belongs to the ner transcriptional regulatory family.</text>
</comment>
<evidence type="ECO:0000256" key="2">
    <source>
        <dbReference type="ARBA" id="ARBA00023015"/>
    </source>
</evidence>
<proteinExistence type="inferred from homology"/>
<dbReference type="Pfam" id="PF13693">
    <property type="entry name" value="HTH_35"/>
    <property type="match status" value="1"/>
</dbReference>
<dbReference type="Gene3D" id="1.10.260.40">
    <property type="entry name" value="lambda repressor-like DNA-binding domains"/>
    <property type="match status" value="1"/>
</dbReference>
<comment type="caution">
    <text evidence="6">The sequence shown here is derived from an EMBL/GenBank/DDBJ whole genome shotgun (WGS) entry which is preliminary data.</text>
</comment>